<dbReference type="AlphaFoldDB" id="A0A3Q9HR27"/>
<feature type="compositionally biased region" description="Basic and acidic residues" evidence="1">
    <location>
        <begin position="49"/>
        <end position="65"/>
    </location>
</feature>
<keyword evidence="3" id="KW-1185">Reference proteome</keyword>
<dbReference type="EMBL" id="CP016379">
    <property type="protein sequence ID" value="AZR73655.1"/>
    <property type="molecule type" value="Genomic_DNA"/>
</dbReference>
<proteinExistence type="predicted"/>
<sequence>MVKNKSKSIKGIKRARKIHDMETASILEHEDAFAMNEHLTDPKQSIPRPRSDLPKNKHHGSIHES</sequence>
<name>A0A3Q9HR27_9FIRM</name>
<dbReference type="KEGG" id="aft:BBF96_09810"/>
<reference evidence="2 3" key="1">
    <citation type="submission" date="2016-07" db="EMBL/GenBank/DDBJ databases">
        <title>Genome and transcriptome analysis of iron-reducing fermentative bacteria Anoxybacter fermentans.</title>
        <authorList>
            <person name="Zeng X."/>
            <person name="Shao Z."/>
        </authorList>
    </citation>
    <scope>NUCLEOTIDE SEQUENCE [LARGE SCALE GENOMIC DNA]</scope>
    <source>
        <strain evidence="2 3">DY22613</strain>
    </source>
</reference>
<organism evidence="2 3">
    <name type="scientific">Anoxybacter fermentans</name>
    <dbReference type="NCBI Taxonomy" id="1323375"/>
    <lineage>
        <taxon>Bacteria</taxon>
        <taxon>Bacillati</taxon>
        <taxon>Bacillota</taxon>
        <taxon>Clostridia</taxon>
        <taxon>Halanaerobiales</taxon>
        <taxon>Anoxybacter</taxon>
    </lineage>
</organism>
<evidence type="ECO:0000313" key="3">
    <source>
        <dbReference type="Proteomes" id="UP000267250"/>
    </source>
</evidence>
<gene>
    <name evidence="2" type="ORF">BBF96_09810</name>
</gene>
<evidence type="ECO:0000256" key="1">
    <source>
        <dbReference type="SAM" id="MobiDB-lite"/>
    </source>
</evidence>
<accession>A0A3Q9HR27</accession>
<evidence type="ECO:0000313" key="2">
    <source>
        <dbReference type="EMBL" id="AZR73655.1"/>
    </source>
</evidence>
<protein>
    <submittedName>
        <fullName evidence="2">Uncharacterized protein</fullName>
    </submittedName>
</protein>
<dbReference type="Proteomes" id="UP000267250">
    <property type="component" value="Chromosome"/>
</dbReference>
<feature type="region of interest" description="Disordered" evidence="1">
    <location>
        <begin position="33"/>
        <end position="65"/>
    </location>
</feature>